<name>A0A146K3F5_9EUKA</name>
<protein>
    <submittedName>
        <fullName evidence="1">Uncharacterized protein</fullName>
    </submittedName>
</protein>
<dbReference type="EMBL" id="GDID01006192">
    <property type="protein sequence ID" value="JAP90414.1"/>
    <property type="molecule type" value="Transcribed_RNA"/>
</dbReference>
<sequence>SQLLSTQHVEIPIFGDLQTFKIFSGICQELLTSSNCNFRPIPIELDEIVISSLLFKFHTCKANTVESSSFPYQIDQSLRLSPLITKTAIVTTKVDALTPDVIEQVYQQNQLQKFKNIYIFSVCDNDAPQPKAKKLLQKYSIQSFCCTNKNQIESALDCLEQIIMDLYGQYSQLQLYNHAYNNSSNFYLPLQALLYCAHLMAFQPRNNQTLQEHWAILLEANDSKFNIEQDYYKFGGRQKLVQKVFQLYKGFKDSFKFMIQKIVQTKLEQNEHFAIMANVQAICYEIYLSQDVTNLYSIQYTRYQCGTNIEKYVVSLAQIHQVFKEIKSTLILDEYNYNLEIPEFLQQYTIQPAEHSNILNLSDNFIKRVKQEYPKYQSEIVEFFKLKQKQLFQVFQQTKMPEHKLQVFQILTRISDAFTRITATSSLRLDFQLRLLKMIVQTNQSVIPNKNNFFDIYNLKEQISSQNYWFSLTTEDINNELTMQNPKFQKQLLKVLSNTVLNVDDKIMEVPMFFETSLTLASILQCMKEYRDYELPFIELMQIKLLEKIVYQKQFTSLNEDTQNLIIKSFIDALKNVLSQSRQLSRLPQNFTKMLLSYNSIELQMCNYRQKVDFQIENNYVGSGVKVKFFPNQLISKLQKLLQYFNKIEISLQFASNIQDQSIGFSFEYPINEIPDEQNCEFDAIKYPIVVTNNEFTTSQFVFDVKQHSILEIKQFQVKLDNVQVLIIPIAEKIHLKPAQQKIELKIQSFYQDSFCGQLLPLRFVVYSHCKVEIPKIQLRFEQDNGMHFVLLQNGRIIDCKMTSTTQEIQLTNPHKCYTVLVKELQKEHMFDFAIRTNAESKISVSCQIDGEMLKQTYQFKVKEPFQVKFYKKSLYLIAEFVSKYQVFISDIVTQPDVDVFNLHDVLMRPLDPRQEKFEYQTEQELQKQLTKTPLTQAFISILDRKINMITDPTNLARNALYRSESLGAIDKQQMQQGSKVNLQSAFHVGEQKRQILVIFQSEQATQLKYFLKGSGNEGLERVFTQGVSVIGIGSQ</sequence>
<reference evidence="1" key="1">
    <citation type="submission" date="2015-07" db="EMBL/GenBank/DDBJ databases">
        <title>Adaptation to a free-living lifestyle via gene acquisitions in the diplomonad Trepomonas sp. PC1.</title>
        <authorList>
            <person name="Xu F."/>
            <person name="Jerlstrom-Hultqvist J."/>
            <person name="Kolisko M."/>
            <person name="Simpson A.G.B."/>
            <person name="Roger A.J."/>
            <person name="Svard S.G."/>
            <person name="Andersson J.O."/>
        </authorList>
    </citation>
    <scope>NUCLEOTIDE SEQUENCE</scope>
    <source>
        <strain evidence="1">PC1</strain>
    </source>
</reference>
<dbReference type="AlphaFoldDB" id="A0A146K3F5"/>
<accession>A0A146K3F5</accession>
<evidence type="ECO:0000313" key="1">
    <source>
        <dbReference type="EMBL" id="JAP90414.1"/>
    </source>
</evidence>
<proteinExistence type="predicted"/>
<organism evidence="1">
    <name type="scientific">Trepomonas sp. PC1</name>
    <dbReference type="NCBI Taxonomy" id="1076344"/>
    <lineage>
        <taxon>Eukaryota</taxon>
        <taxon>Metamonada</taxon>
        <taxon>Diplomonadida</taxon>
        <taxon>Hexamitidae</taxon>
        <taxon>Hexamitinae</taxon>
        <taxon>Trepomonas</taxon>
    </lineage>
</organism>
<gene>
    <name evidence="1" type="ORF">TPC1_30091</name>
</gene>
<feature type="non-terminal residue" evidence="1">
    <location>
        <position position="1"/>
    </location>
</feature>